<feature type="compositionally biased region" description="Polar residues" evidence="3">
    <location>
        <begin position="776"/>
        <end position="814"/>
    </location>
</feature>
<dbReference type="eggNOG" id="COG4932">
    <property type="taxonomic scope" value="Bacteria"/>
</dbReference>
<protein>
    <recommendedName>
        <fullName evidence="5">MucBP domain-containing protein</fullName>
    </recommendedName>
</protein>
<feature type="transmembrane region" description="Helical" evidence="4">
    <location>
        <begin position="818"/>
        <end position="837"/>
    </location>
</feature>
<dbReference type="InterPro" id="IPR032675">
    <property type="entry name" value="LRR_dom_sf"/>
</dbReference>
<dbReference type="eggNOG" id="COG4886">
    <property type="taxonomic scope" value="Bacteria"/>
</dbReference>
<dbReference type="AlphaFoldDB" id="A0A0R1GLZ9"/>
<feature type="compositionally biased region" description="Basic and acidic residues" evidence="3">
    <location>
        <begin position="60"/>
        <end position="76"/>
    </location>
</feature>
<sequence>MSVVALTLGTFGMATEVAHAAEPVGAADLTNQSLDSQIQDKEPGDQDTVPAVETQPEKTVSSEKENKLRNTDDSGVRDVSASEKTQSTPTSNNQMETKPVSQGTKPKDNVVPDGSKPSEGAATASQAATTQNVQVEEAPTPKPQTVDELIPDKDLQTIILFNLKKTHSELTSASQITVDMLKELKSIDALSKDQITHRNIYDAVRNVKSLAGLQYATNLTELTITLNLDASKKWQDSTQRGQLKDVSALRGLTQLVTVKLRRNQISDNDTGAFAGLTALKMLDLGYNNITDLSFMKNLTNLTNINFTQAADSQYKITSLKPLAKLVKLSQFSFGNNNISDLSPLRNITATPSFLDVGHNHIFDITPLLGLNWKPFIEEEPINYQISAPGQTWTLKQVTLNPNTTSLSTWSFAYDNLHDFNEFMQRDPQSTGVSEIWGAANWSIWHDLKGSAGSLNLVWDISRHNDLARPAEPNGVQFDGKITVPYTLQAGIGAVTVAFQLDGGVKIAPFVILSGQSGTSLDVLNDTSVQQVIAELEDRGFTYEKPVKYNQELTKTTEDSKVTYNGDAQSIKLLFNPLQKIYLVDEDGTAIGKKLIKKSGKTKTPWSVDLPVIDGYVYDRVDGGTVTDQKLCGTIQDVNNDIYVYYKSTGKPVTPPVTPPVKPVDPGTPVSNGTVTVHYQTQTGEKLAADDVLTGALGQAYATQAKDFKNYQLVTTSGNAVGVYTATSQDVYYTYQATTSKVDVGVKPATVAPNKPSVGNEKGTQDARIKSRRTGQKAPQQVSKSGTQAARVTTVNKSNSVKPASTPQLPQTSEHQTSAWWGGALLAMVGTLFGFAQIKNWRKR</sequence>
<gene>
    <name evidence="6" type="ORF">FD07_GL001523</name>
</gene>
<dbReference type="Pfam" id="PF13855">
    <property type="entry name" value="LRR_8"/>
    <property type="match status" value="1"/>
</dbReference>
<dbReference type="PANTHER" id="PTHR24366:SF96">
    <property type="entry name" value="LEUCINE RICH REPEAT CONTAINING 53"/>
    <property type="match status" value="1"/>
</dbReference>
<keyword evidence="4" id="KW-0812">Transmembrane</keyword>
<evidence type="ECO:0000256" key="3">
    <source>
        <dbReference type="SAM" id="MobiDB-lite"/>
    </source>
</evidence>
<keyword evidence="4" id="KW-0472">Membrane</keyword>
<dbReference type="Gene3D" id="3.80.10.10">
    <property type="entry name" value="Ribonuclease Inhibitor"/>
    <property type="match status" value="1"/>
</dbReference>
<name>A0A0R1GLZ9_9LACO</name>
<organism evidence="6 7">
    <name type="scientific">Levilactobacillus parabrevis ATCC 53295</name>
    <dbReference type="NCBI Taxonomy" id="1267003"/>
    <lineage>
        <taxon>Bacteria</taxon>
        <taxon>Bacillati</taxon>
        <taxon>Bacillota</taxon>
        <taxon>Bacilli</taxon>
        <taxon>Lactobacillales</taxon>
        <taxon>Lactobacillaceae</taxon>
        <taxon>Levilactobacillus</taxon>
    </lineage>
</organism>
<keyword evidence="2" id="KW-0677">Repeat</keyword>
<dbReference type="Pfam" id="PF06458">
    <property type="entry name" value="MucBP"/>
    <property type="match status" value="2"/>
</dbReference>
<dbReference type="EMBL" id="AZCZ01000039">
    <property type="protein sequence ID" value="KRK35085.1"/>
    <property type="molecule type" value="Genomic_DNA"/>
</dbReference>
<dbReference type="PROSITE" id="PS51450">
    <property type="entry name" value="LRR"/>
    <property type="match status" value="1"/>
</dbReference>
<feature type="compositionally biased region" description="Low complexity" evidence="3">
    <location>
        <begin position="121"/>
        <end position="131"/>
    </location>
</feature>
<keyword evidence="4" id="KW-1133">Transmembrane helix</keyword>
<reference evidence="6 7" key="1">
    <citation type="journal article" date="2015" name="Genome Announc.">
        <title>Expanding the biotechnology potential of lactobacilli through comparative genomics of 213 strains and associated genera.</title>
        <authorList>
            <person name="Sun Z."/>
            <person name="Harris H.M."/>
            <person name="McCann A."/>
            <person name="Guo C."/>
            <person name="Argimon S."/>
            <person name="Zhang W."/>
            <person name="Yang X."/>
            <person name="Jeffery I.B."/>
            <person name="Cooney J.C."/>
            <person name="Kagawa T.F."/>
            <person name="Liu W."/>
            <person name="Song Y."/>
            <person name="Salvetti E."/>
            <person name="Wrobel A."/>
            <person name="Rasinkangas P."/>
            <person name="Parkhill J."/>
            <person name="Rea M.C."/>
            <person name="O'Sullivan O."/>
            <person name="Ritari J."/>
            <person name="Douillard F.P."/>
            <person name="Paul Ross R."/>
            <person name="Yang R."/>
            <person name="Briner A.E."/>
            <person name="Felis G.E."/>
            <person name="de Vos W.M."/>
            <person name="Barrangou R."/>
            <person name="Klaenhammer T.R."/>
            <person name="Caufield P.W."/>
            <person name="Cui Y."/>
            <person name="Zhang H."/>
            <person name="O'Toole P.W."/>
        </authorList>
    </citation>
    <scope>NUCLEOTIDE SEQUENCE [LARGE SCALE GENOMIC DNA]</scope>
    <source>
        <strain evidence="6 7">ATCC 53295</strain>
    </source>
</reference>
<evidence type="ECO:0000259" key="5">
    <source>
        <dbReference type="Pfam" id="PF06458"/>
    </source>
</evidence>
<dbReference type="InterPro" id="IPR009459">
    <property type="entry name" value="MucBP_dom"/>
</dbReference>
<evidence type="ECO:0000256" key="1">
    <source>
        <dbReference type="ARBA" id="ARBA00022614"/>
    </source>
</evidence>
<feature type="domain" description="MucBP" evidence="5">
    <location>
        <begin position="583"/>
        <end position="646"/>
    </location>
</feature>
<feature type="compositionally biased region" description="Polar residues" evidence="3">
    <location>
        <begin position="82"/>
        <end position="104"/>
    </location>
</feature>
<dbReference type="PANTHER" id="PTHR24366">
    <property type="entry name" value="IG(IMMUNOGLOBULIN) AND LRR(LEUCINE RICH REPEAT) DOMAINS"/>
    <property type="match status" value="1"/>
</dbReference>
<dbReference type="PATRIC" id="fig|1267003.4.peg.1608"/>
<dbReference type="SUPFAM" id="SSF52058">
    <property type="entry name" value="L domain-like"/>
    <property type="match status" value="1"/>
</dbReference>
<dbReference type="InterPro" id="IPR001611">
    <property type="entry name" value="Leu-rich_rpt"/>
</dbReference>
<dbReference type="Gene3D" id="3.10.20.320">
    <property type="entry name" value="Putative peptidoglycan bound protein (lpxtg motif)"/>
    <property type="match status" value="1"/>
</dbReference>
<evidence type="ECO:0000256" key="4">
    <source>
        <dbReference type="SAM" id="Phobius"/>
    </source>
</evidence>
<evidence type="ECO:0000256" key="2">
    <source>
        <dbReference type="ARBA" id="ARBA00022737"/>
    </source>
</evidence>
<keyword evidence="1" id="KW-0433">Leucine-rich repeat</keyword>
<feature type="region of interest" description="Disordered" evidence="3">
    <location>
        <begin position="749"/>
        <end position="814"/>
    </location>
</feature>
<feature type="domain" description="MucBP" evidence="5">
    <location>
        <begin position="673"/>
        <end position="735"/>
    </location>
</feature>
<evidence type="ECO:0000313" key="6">
    <source>
        <dbReference type="EMBL" id="KRK35085.1"/>
    </source>
</evidence>
<accession>A0A0R1GLZ9</accession>
<dbReference type="STRING" id="357278.IV61_GL001591"/>
<feature type="region of interest" description="Disordered" evidence="3">
    <location>
        <begin position="28"/>
        <end position="147"/>
    </location>
</feature>
<keyword evidence="7" id="KW-1185">Reference proteome</keyword>
<evidence type="ECO:0000313" key="7">
    <source>
        <dbReference type="Proteomes" id="UP000051176"/>
    </source>
</evidence>
<dbReference type="Proteomes" id="UP000051176">
    <property type="component" value="Unassembled WGS sequence"/>
</dbReference>
<proteinExistence type="predicted"/>
<comment type="caution">
    <text evidence="6">The sequence shown here is derived from an EMBL/GenBank/DDBJ whole genome shotgun (WGS) entry which is preliminary data.</text>
</comment>